<dbReference type="Pfam" id="PF12645">
    <property type="entry name" value="HTH_16"/>
    <property type="match status" value="1"/>
</dbReference>
<protein>
    <recommendedName>
        <fullName evidence="1">Helix-turn-helix conjugative transposon-like domain-containing protein</fullName>
    </recommendedName>
</protein>
<dbReference type="Proteomes" id="UP000003011">
    <property type="component" value="Unassembled WGS sequence"/>
</dbReference>
<gene>
    <name evidence="2" type="ORF">HMPREF9333_00407</name>
</gene>
<dbReference type="OrthoDB" id="9801453at2"/>
<dbReference type="STRING" id="679200.HMPREF9333_00407"/>
<evidence type="ECO:0000313" key="3">
    <source>
        <dbReference type="Proteomes" id="UP000003011"/>
    </source>
</evidence>
<accession>G5GFR8</accession>
<dbReference type="RefSeq" id="WP_005539451.1">
    <property type="nucleotide sequence ID" value="NZ_JH378829.1"/>
</dbReference>
<sequence>MENREKGLLPYPIILSATKGEPEAMKIVICHYDSQISYLSLRKAYDKTGNTYYGVNTDIRDRLRSKLMQAVLVFEI</sequence>
<comment type="caution">
    <text evidence="2">The sequence shown here is derived from an EMBL/GenBank/DDBJ whole genome shotgun (WGS) entry which is preliminary data.</text>
</comment>
<reference evidence="2 3" key="1">
    <citation type="submission" date="2011-08" db="EMBL/GenBank/DDBJ databases">
        <title>The Genome Sequence of Johnsonella ignava ATCC 51276.</title>
        <authorList>
            <consortium name="The Broad Institute Genome Sequencing Platform"/>
            <person name="Earl A."/>
            <person name="Ward D."/>
            <person name="Feldgarden M."/>
            <person name="Gevers D."/>
            <person name="Izard J."/>
            <person name="Blanton J.M."/>
            <person name="Baranova O.V."/>
            <person name="Dewhirst F.E."/>
            <person name="Young S.K."/>
            <person name="Zeng Q."/>
            <person name="Gargeya S."/>
            <person name="Fitzgerald M."/>
            <person name="Haas B."/>
            <person name="Abouelleil A."/>
            <person name="Alvarado L."/>
            <person name="Arachchi H.M."/>
            <person name="Berlin A."/>
            <person name="Brown A."/>
            <person name="Chapman S.B."/>
            <person name="Chen Z."/>
            <person name="Dunbar C."/>
            <person name="Freedman E."/>
            <person name="Gearin G."/>
            <person name="Gellesch M."/>
            <person name="Goldberg J."/>
            <person name="Griggs A."/>
            <person name="Gujja S."/>
            <person name="Heiman D."/>
            <person name="Howarth C."/>
            <person name="Larson L."/>
            <person name="Lui A."/>
            <person name="MacDonald P.J.P."/>
            <person name="Montmayeur A."/>
            <person name="Murphy C."/>
            <person name="Neiman D."/>
            <person name="Pearson M."/>
            <person name="Priest M."/>
            <person name="Roberts A."/>
            <person name="Saif S."/>
            <person name="Shea T."/>
            <person name="Shenoy N."/>
            <person name="Sisk P."/>
            <person name="Stolte C."/>
            <person name="Sykes S."/>
            <person name="Wortman J."/>
            <person name="Nusbaum C."/>
            <person name="Birren B."/>
        </authorList>
    </citation>
    <scope>NUCLEOTIDE SEQUENCE [LARGE SCALE GENOMIC DNA]</scope>
    <source>
        <strain evidence="2 3">ATCC 51276</strain>
    </source>
</reference>
<evidence type="ECO:0000259" key="1">
    <source>
        <dbReference type="Pfam" id="PF12645"/>
    </source>
</evidence>
<dbReference type="InterPro" id="IPR024760">
    <property type="entry name" value="HTH_dom_conjug_TS-like"/>
</dbReference>
<dbReference type="AlphaFoldDB" id="G5GFR8"/>
<feature type="domain" description="Helix-turn-helix conjugative transposon-like" evidence="1">
    <location>
        <begin position="11"/>
        <end position="75"/>
    </location>
</feature>
<keyword evidence="3" id="KW-1185">Reference proteome</keyword>
<name>G5GFR8_9FIRM</name>
<organism evidence="2 3">
    <name type="scientific">Johnsonella ignava ATCC 51276</name>
    <dbReference type="NCBI Taxonomy" id="679200"/>
    <lineage>
        <taxon>Bacteria</taxon>
        <taxon>Bacillati</taxon>
        <taxon>Bacillota</taxon>
        <taxon>Clostridia</taxon>
        <taxon>Lachnospirales</taxon>
        <taxon>Lachnospiraceae</taxon>
        <taxon>Johnsonella</taxon>
    </lineage>
</organism>
<proteinExistence type="predicted"/>
<evidence type="ECO:0000313" key="2">
    <source>
        <dbReference type="EMBL" id="EHI56424.1"/>
    </source>
</evidence>
<dbReference type="PATRIC" id="fig|679200.3.peg.434"/>
<dbReference type="HOGENOM" id="CLU_188176_0_0_9"/>
<dbReference type="EMBL" id="ACZL01000008">
    <property type="protein sequence ID" value="EHI56424.1"/>
    <property type="molecule type" value="Genomic_DNA"/>
</dbReference>
<dbReference type="eggNOG" id="ENOG5031AIZ">
    <property type="taxonomic scope" value="Bacteria"/>
</dbReference>